<accession>A0A5C1AIP5</accession>
<dbReference type="AlphaFoldDB" id="A0A5C1AIP5"/>
<dbReference type="Gene3D" id="1.10.10.1400">
    <property type="entry name" value="Terminase, small subunit, N-terminal DNA-binding domain, HTH motif"/>
    <property type="match status" value="1"/>
</dbReference>
<evidence type="ECO:0000313" key="3">
    <source>
        <dbReference type="EMBL" id="QEL18730.1"/>
    </source>
</evidence>
<dbReference type="Proteomes" id="UP000324974">
    <property type="component" value="Chromosome"/>
</dbReference>
<dbReference type="OrthoDB" id="1338457at2"/>
<dbReference type="EMBL" id="CP042425">
    <property type="protein sequence ID" value="QEL18730.1"/>
    <property type="molecule type" value="Genomic_DNA"/>
</dbReference>
<evidence type="ECO:0000256" key="2">
    <source>
        <dbReference type="ARBA" id="ARBA00023219"/>
    </source>
</evidence>
<dbReference type="RefSeq" id="WP_149113200.1">
    <property type="nucleotide sequence ID" value="NZ_CP042425.1"/>
</dbReference>
<dbReference type="PANTHER" id="PTHR41328">
    <property type="entry name" value="TERMINASE SMALL SUBUNIT-RELATED"/>
    <property type="match status" value="1"/>
</dbReference>
<dbReference type="Pfam" id="PF03592">
    <property type="entry name" value="Terminase_2"/>
    <property type="match status" value="1"/>
</dbReference>
<dbReference type="GO" id="GO:0051276">
    <property type="term" value="P:chromosome organization"/>
    <property type="evidence" value="ECO:0007669"/>
    <property type="project" value="InterPro"/>
</dbReference>
<reference evidence="4" key="1">
    <citation type="submission" date="2019-08" db="EMBL/GenBank/DDBJ databases">
        <title>Limnoglobus roseus gen. nov., sp. nov., a novel freshwater planctomycete with a giant genome from the family Gemmataceae.</title>
        <authorList>
            <person name="Kulichevskaya I.S."/>
            <person name="Naumoff D.G."/>
            <person name="Miroshnikov K."/>
            <person name="Ivanova A."/>
            <person name="Philippov D.A."/>
            <person name="Hakobyan A."/>
            <person name="Rijpstra I.C."/>
            <person name="Sinninghe Damste J.S."/>
            <person name="Liesack W."/>
            <person name="Dedysh S.N."/>
        </authorList>
    </citation>
    <scope>NUCLEOTIDE SEQUENCE [LARGE SCALE GENOMIC DNA]</scope>
    <source>
        <strain evidence="4">PX52</strain>
    </source>
</reference>
<gene>
    <name evidence="3" type="ORF">PX52LOC_05766</name>
</gene>
<keyword evidence="2" id="KW-0231">Viral genome packaging</keyword>
<name>A0A5C1AIP5_9BACT</name>
<dbReference type="KEGG" id="lrs:PX52LOC_05766"/>
<organism evidence="3 4">
    <name type="scientific">Limnoglobus roseus</name>
    <dbReference type="NCBI Taxonomy" id="2598579"/>
    <lineage>
        <taxon>Bacteria</taxon>
        <taxon>Pseudomonadati</taxon>
        <taxon>Planctomycetota</taxon>
        <taxon>Planctomycetia</taxon>
        <taxon>Gemmatales</taxon>
        <taxon>Gemmataceae</taxon>
        <taxon>Limnoglobus</taxon>
    </lineage>
</organism>
<dbReference type="InterPro" id="IPR038713">
    <property type="entry name" value="Terminase_Gp1_N_sf"/>
</dbReference>
<keyword evidence="1" id="KW-1188">Viral release from host cell</keyword>
<dbReference type="InterPro" id="IPR005335">
    <property type="entry name" value="Terminase_ssu"/>
</dbReference>
<evidence type="ECO:0000313" key="4">
    <source>
        <dbReference type="Proteomes" id="UP000324974"/>
    </source>
</evidence>
<proteinExistence type="predicted"/>
<keyword evidence="4" id="KW-1185">Reference proteome</keyword>
<dbReference type="InterPro" id="IPR052404">
    <property type="entry name" value="SPP1-like_terminase"/>
</dbReference>
<sequence>MTNTLTPKQQRFIEEYLIDLNATQAAIRAGYSEKTAKAIGHENLTKPDIQAALTEARQRITERTEITQDRVLKEYSRLAFLDIRKAFDEEGRLKPIHDLDDDTAAAICGVEAEDLYEGRGESREHVGRLHKIKLSDKRGALDSIARHLGMFNDSLELKGRLAITHEDALKELAEEDNG</sequence>
<protein>
    <submittedName>
        <fullName evidence="3">Terminase small subunit</fullName>
    </submittedName>
</protein>
<evidence type="ECO:0000256" key="1">
    <source>
        <dbReference type="ARBA" id="ARBA00022612"/>
    </source>
</evidence>
<dbReference type="PANTHER" id="PTHR41328:SF2">
    <property type="entry name" value="TERMINASE SMALL SUBUNIT"/>
    <property type="match status" value="1"/>
</dbReference>